<feature type="transmembrane region" description="Helical" evidence="1">
    <location>
        <begin position="122"/>
        <end position="139"/>
    </location>
</feature>
<reference evidence="3 4" key="1">
    <citation type="submission" date="2017-07" db="EMBL/GenBank/DDBJ databases">
        <title>Fictibacillus sp. nov. GDSW-R2A3 Genome sequencing and assembly.</title>
        <authorList>
            <person name="Mayilraj S."/>
        </authorList>
    </citation>
    <scope>NUCLEOTIDE SEQUENCE [LARGE SCALE GENOMIC DNA]</scope>
    <source>
        <strain evidence="3 4">GDSW-R2A3</strain>
    </source>
</reference>
<keyword evidence="4" id="KW-1185">Reference proteome</keyword>
<accession>A0A235F9D4</accession>
<keyword evidence="1" id="KW-0812">Transmembrane</keyword>
<evidence type="ECO:0000313" key="3">
    <source>
        <dbReference type="EMBL" id="OYD57694.1"/>
    </source>
</evidence>
<dbReference type="Gene3D" id="2.30.30.40">
    <property type="entry name" value="SH3 Domains"/>
    <property type="match status" value="1"/>
</dbReference>
<gene>
    <name evidence="3" type="ORF">CGZ90_13605</name>
</gene>
<proteinExistence type="predicted"/>
<evidence type="ECO:0000313" key="4">
    <source>
        <dbReference type="Proteomes" id="UP000215059"/>
    </source>
</evidence>
<dbReference type="InterPro" id="IPR003646">
    <property type="entry name" value="SH3-like_bac-type"/>
</dbReference>
<keyword evidence="1" id="KW-1133">Transmembrane helix</keyword>
<organism evidence="3 4">
    <name type="scientific">Fictibacillus aquaticus</name>
    <dbReference type="NCBI Taxonomy" id="2021314"/>
    <lineage>
        <taxon>Bacteria</taxon>
        <taxon>Bacillati</taxon>
        <taxon>Bacillota</taxon>
        <taxon>Bacilli</taxon>
        <taxon>Bacillales</taxon>
        <taxon>Fictibacillaceae</taxon>
        <taxon>Fictibacillus</taxon>
    </lineage>
</organism>
<evidence type="ECO:0000259" key="2">
    <source>
        <dbReference type="PROSITE" id="PS51781"/>
    </source>
</evidence>
<name>A0A235F9D4_9BACL</name>
<dbReference type="Proteomes" id="UP000215059">
    <property type="component" value="Unassembled WGS sequence"/>
</dbReference>
<feature type="transmembrane region" description="Helical" evidence="1">
    <location>
        <begin position="82"/>
        <end position="102"/>
    </location>
</feature>
<dbReference type="SMART" id="SM00287">
    <property type="entry name" value="SH3b"/>
    <property type="match status" value="1"/>
</dbReference>
<dbReference type="OrthoDB" id="2852535at2"/>
<keyword evidence="1" id="KW-0472">Membrane</keyword>
<feature type="domain" description="SH3b" evidence="2">
    <location>
        <begin position="182"/>
        <end position="259"/>
    </location>
</feature>
<feature type="transmembrane region" description="Helical" evidence="1">
    <location>
        <begin position="20"/>
        <end position="39"/>
    </location>
</feature>
<comment type="caution">
    <text evidence="3">The sequence shown here is derived from an EMBL/GenBank/DDBJ whole genome shotgun (WGS) entry which is preliminary data.</text>
</comment>
<dbReference type="EMBL" id="NOII01000003">
    <property type="protein sequence ID" value="OYD57694.1"/>
    <property type="molecule type" value="Genomic_DNA"/>
</dbReference>
<protein>
    <recommendedName>
        <fullName evidence="2">SH3b domain-containing protein</fullName>
    </recommendedName>
</protein>
<dbReference type="RefSeq" id="WP_094253045.1">
    <property type="nucleotide sequence ID" value="NZ_NOII01000003.1"/>
</dbReference>
<dbReference type="Pfam" id="PF08239">
    <property type="entry name" value="SH3_3"/>
    <property type="match status" value="1"/>
</dbReference>
<evidence type="ECO:0000256" key="1">
    <source>
        <dbReference type="SAM" id="Phobius"/>
    </source>
</evidence>
<dbReference type="AlphaFoldDB" id="A0A235F9D4"/>
<dbReference type="PROSITE" id="PS51781">
    <property type="entry name" value="SH3B"/>
    <property type="match status" value="1"/>
</dbReference>
<sequence>MENLLNQLFWLYAPLTFLPEWARIAIVTFISILLIRPLLLSWLPKLLKIAAIILSKVVELISSPFMMIINNVQKKRRAAGNIYNPFWVDWIEGFFSFFMFIFKKIELLALKKPKNPMRIKKWTRNIAILAAILFSLAITNGPTESYSMKWKEFDYYMTVDKLYRELGFSAAETTASFETEAEEASTSGIRLTLNETYKSGGNVRSGPSLSSKAVDDLVWGEEVAYLDEKSEDSEGRTWLKVRTKEGIIGWVSSKIMKRA</sequence>